<evidence type="ECO:0008006" key="9">
    <source>
        <dbReference type="Google" id="ProtNLM"/>
    </source>
</evidence>
<dbReference type="GO" id="GO:0005737">
    <property type="term" value="C:cytoplasm"/>
    <property type="evidence" value="ECO:0007669"/>
    <property type="project" value="TreeGrafter"/>
</dbReference>
<dbReference type="EMBL" id="JARQZJ010000126">
    <property type="protein sequence ID" value="KAK9890574.1"/>
    <property type="molecule type" value="Genomic_DNA"/>
</dbReference>
<accession>A0AAW1VBS7</accession>
<evidence type="ECO:0000313" key="8">
    <source>
        <dbReference type="Proteomes" id="UP001431783"/>
    </source>
</evidence>
<evidence type="ECO:0000256" key="3">
    <source>
        <dbReference type="ARBA" id="ARBA00022737"/>
    </source>
</evidence>
<dbReference type="GO" id="GO:0051015">
    <property type="term" value="F:actin filament binding"/>
    <property type="evidence" value="ECO:0007669"/>
    <property type="project" value="TreeGrafter"/>
</dbReference>
<evidence type="ECO:0000313" key="7">
    <source>
        <dbReference type="EMBL" id="KAK9890574.1"/>
    </source>
</evidence>
<sequence>MVDSLEDKRAVLEQFQLHLQTLFDWQSELDRLNMKAQVLLETCSDTRISNGVTQLATKYGTVLALAKEIMRRLELHYQEHQQHSTLCQECQDWLDRTKEKLNSCHEIPNILSEINNKLQILKNIRTSIEQGQNKLRYILELKERVIVNTEQSGAEKIEEVTENLKQDIEKLLSSLNEARNKLTVRGSQLEEIEKLYKIISEVLDDIDHQSQPQEEYLQDLGEKKSNLEKFKTLYKELKAQNELVEKLKTKLNENDVVDQSYRNCIQRYDKMVNNIEEMTQNLEKQVAEHQQYKNMYEKTTAWIKERQTAVQNCTNLHAELEDIEDKEHSIDEIIQILPEGEDLVHSTIEMSILVLKSTGAEGQDIIKQDIDELNNVWEGFQVLCTETKKSLVRCKEAWIEFNEIYNEFERWIKVSQKKLDDLNKKEKHDTTDLSIIQDLLSEINEQKENLETLTDACDLVMGQSAVGWVRDKTVELQNNYTVLLTNTQDLLSKIEKSLSDHNEFLLAKSNLEQWLFKAHSTIQECVGVGDEKAIEEKLQLIAQSVGNMGEGQELLSALQEAFAKAINVVPIDQQESLRTDVSALRNSWDQLNLDLTSIQAQLKAALNRWKEYNDSKQSLMLWLSNTEDILDEKHSTRGEYSEMKTLLERYKNLGVEIANKRNNLDRFKNEAIELGQWSKIAAVSNDADQIQSLYENLLSKCNRNKENVEAEIRDYMIYQQSLQEVEKWLLQTSFKLMNQNALYITNKEQTENQLREQESTINEIQKFQMNLDDVRAKGQKQINQYIASTPAIEETIGKQLNNVQDSFNSLLKTALQIKNRLLESLSKFKEYEATLEDIMKNLDEYEPKISEMTDKSVNDLEEGQIHLEIVKVRLIFLNYKTDYHNS</sequence>
<reference evidence="7 8" key="1">
    <citation type="submission" date="2023-03" db="EMBL/GenBank/DDBJ databases">
        <title>Genome insight into feeding habits of ladybird beetles.</title>
        <authorList>
            <person name="Li H.-S."/>
            <person name="Huang Y.-H."/>
            <person name="Pang H."/>
        </authorList>
    </citation>
    <scope>NUCLEOTIDE SEQUENCE [LARGE SCALE GENOMIC DNA]</scope>
    <source>
        <strain evidence="7">SYSU_2023b</strain>
        <tissue evidence="7">Whole body</tissue>
    </source>
</reference>
<dbReference type="InterPro" id="IPR002017">
    <property type="entry name" value="Spectrin_repeat"/>
</dbReference>
<feature type="coiled-coil region" evidence="6">
    <location>
        <begin position="643"/>
        <end position="670"/>
    </location>
</feature>
<proteinExistence type="predicted"/>
<dbReference type="GO" id="GO:0007097">
    <property type="term" value="P:nuclear migration"/>
    <property type="evidence" value="ECO:0007669"/>
    <property type="project" value="TreeGrafter"/>
</dbReference>
<evidence type="ECO:0000256" key="5">
    <source>
        <dbReference type="ARBA" id="ARBA00023136"/>
    </source>
</evidence>
<keyword evidence="5" id="KW-0472">Membrane</keyword>
<dbReference type="Gene3D" id="1.20.58.60">
    <property type="match status" value="4"/>
</dbReference>
<dbReference type="PANTHER" id="PTHR47535">
    <property type="entry name" value="MUSCLE-SPECIFIC PROTEIN 300 KDA, ISOFORM G"/>
    <property type="match status" value="1"/>
</dbReference>
<evidence type="ECO:0000256" key="4">
    <source>
        <dbReference type="ARBA" id="ARBA00022989"/>
    </source>
</evidence>
<comment type="caution">
    <text evidence="7">The sequence shown here is derived from an EMBL/GenBank/DDBJ whole genome shotgun (WGS) entry which is preliminary data.</text>
</comment>
<dbReference type="InterPro" id="IPR052403">
    <property type="entry name" value="LINC-complex_assoc"/>
</dbReference>
<dbReference type="SUPFAM" id="SSF46966">
    <property type="entry name" value="Spectrin repeat"/>
    <property type="match status" value="6"/>
</dbReference>
<dbReference type="InterPro" id="IPR018159">
    <property type="entry name" value="Spectrin/alpha-actinin"/>
</dbReference>
<evidence type="ECO:0000256" key="6">
    <source>
        <dbReference type="SAM" id="Coils"/>
    </source>
</evidence>
<organism evidence="7 8">
    <name type="scientific">Henosepilachna vigintioctopunctata</name>
    <dbReference type="NCBI Taxonomy" id="420089"/>
    <lineage>
        <taxon>Eukaryota</taxon>
        <taxon>Metazoa</taxon>
        <taxon>Ecdysozoa</taxon>
        <taxon>Arthropoda</taxon>
        <taxon>Hexapoda</taxon>
        <taxon>Insecta</taxon>
        <taxon>Pterygota</taxon>
        <taxon>Neoptera</taxon>
        <taxon>Endopterygota</taxon>
        <taxon>Coleoptera</taxon>
        <taxon>Polyphaga</taxon>
        <taxon>Cucujiformia</taxon>
        <taxon>Coccinelloidea</taxon>
        <taxon>Coccinellidae</taxon>
        <taxon>Epilachninae</taxon>
        <taxon>Epilachnini</taxon>
        <taxon>Henosepilachna</taxon>
    </lineage>
</organism>
<feature type="coiled-coil region" evidence="6">
    <location>
        <begin position="154"/>
        <end position="185"/>
    </location>
</feature>
<keyword evidence="3" id="KW-0677">Repeat</keyword>
<name>A0AAW1VBS7_9CUCU</name>
<keyword evidence="4" id="KW-1133">Transmembrane helix</keyword>
<feature type="coiled-coil region" evidence="6">
    <location>
        <begin position="740"/>
        <end position="767"/>
    </location>
</feature>
<dbReference type="GO" id="GO:0005640">
    <property type="term" value="C:nuclear outer membrane"/>
    <property type="evidence" value="ECO:0007669"/>
    <property type="project" value="TreeGrafter"/>
</dbReference>
<evidence type="ECO:0000256" key="2">
    <source>
        <dbReference type="ARBA" id="ARBA00022692"/>
    </source>
</evidence>
<keyword evidence="8" id="KW-1185">Reference proteome</keyword>
<dbReference type="GO" id="GO:0008285">
    <property type="term" value="P:negative regulation of cell population proliferation"/>
    <property type="evidence" value="ECO:0007669"/>
    <property type="project" value="TreeGrafter"/>
</dbReference>
<evidence type="ECO:0000256" key="1">
    <source>
        <dbReference type="ARBA" id="ARBA00004370"/>
    </source>
</evidence>
<dbReference type="Pfam" id="PF00435">
    <property type="entry name" value="Spectrin"/>
    <property type="match status" value="1"/>
</dbReference>
<gene>
    <name evidence="7" type="ORF">WA026_011944</name>
</gene>
<dbReference type="Proteomes" id="UP001431783">
    <property type="component" value="Unassembled WGS sequence"/>
</dbReference>
<feature type="coiled-coil region" evidence="6">
    <location>
        <begin position="220"/>
        <end position="326"/>
    </location>
</feature>
<protein>
    <recommendedName>
        <fullName evidence="9">Muscle-specific protein</fullName>
    </recommendedName>
</protein>
<dbReference type="GO" id="GO:0034993">
    <property type="term" value="C:meiotic nuclear membrane microtubule tethering complex"/>
    <property type="evidence" value="ECO:0007669"/>
    <property type="project" value="TreeGrafter"/>
</dbReference>
<keyword evidence="2" id="KW-0812">Transmembrane</keyword>
<keyword evidence="6" id="KW-0175">Coiled coil</keyword>
<comment type="subcellular location">
    <subcellularLocation>
        <location evidence="1">Membrane</location>
    </subcellularLocation>
</comment>
<dbReference type="AlphaFoldDB" id="A0AAW1VBS7"/>
<dbReference type="PANTHER" id="PTHR47535:SF7">
    <property type="entry name" value="CALMIN"/>
    <property type="match status" value="1"/>
</dbReference>
<dbReference type="SMART" id="SM00150">
    <property type="entry name" value="SPEC"/>
    <property type="match status" value="5"/>
</dbReference>